<gene>
    <name evidence="6" type="ORF">J2X07_001572</name>
</gene>
<protein>
    <submittedName>
        <fullName evidence="6">Methyltransferase</fullName>
    </submittedName>
</protein>
<name>A0ABU1TZF1_9BACL</name>
<keyword evidence="6" id="KW-0808">Transferase</keyword>
<keyword evidence="4 5" id="KW-0472">Membrane</keyword>
<keyword evidence="6" id="KW-0489">Methyltransferase</keyword>
<sequence>MMLFAVFICFLAIQRLSEVRIAKRNERVLKAKGAVEAGQDHYFWMVTMHVSFFLFLIGEVLFLNGSPPKWWIIPFVLFLIAQVIRFWALISLGVYWNTKIILLPGANVVAKGPYRFIRHPNYLVVSIELIAIPLIFGAYITAVLFTLLNILMLRVRIAAEEKALMQLTDYEQSHGKKQRFFPIQ</sequence>
<reference evidence="6 7" key="1">
    <citation type="submission" date="2023-07" db="EMBL/GenBank/DDBJ databases">
        <title>Sorghum-associated microbial communities from plants grown in Nebraska, USA.</title>
        <authorList>
            <person name="Schachtman D."/>
        </authorList>
    </citation>
    <scope>NUCLEOTIDE SEQUENCE [LARGE SCALE GENOMIC DNA]</scope>
    <source>
        <strain evidence="6 7">BE211</strain>
    </source>
</reference>
<evidence type="ECO:0000256" key="4">
    <source>
        <dbReference type="ARBA" id="ARBA00023136"/>
    </source>
</evidence>
<dbReference type="InterPro" id="IPR052527">
    <property type="entry name" value="Metal_cation-efflux_comp"/>
</dbReference>
<comment type="caution">
    <text evidence="6">The sequence shown here is derived from an EMBL/GenBank/DDBJ whole genome shotgun (WGS) entry which is preliminary data.</text>
</comment>
<keyword evidence="7" id="KW-1185">Reference proteome</keyword>
<evidence type="ECO:0000313" key="7">
    <source>
        <dbReference type="Proteomes" id="UP001258181"/>
    </source>
</evidence>
<evidence type="ECO:0000256" key="5">
    <source>
        <dbReference type="SAM" id="Phobius"/>
    </source>
</evidence>
<comment type="subcellular location">
    <subcellularLocation>
        <location evidence="1">Membrane</location>
        <topology evidence="1">Multi-pass membrane protein</topology>
    </subcellularLocation>
</comment>
<feature type="transmembrane region" description="Helical" evidence="5">
    <location>
        <begin position="70"/>
        <end position="96"/>
    </location>
</feature>
<accession>A0ABU1TZF1</accession>
<dbReference type="EMBL" id="JAVDWA010000002">
    <property type="protein sequence ID" value="MDR7072595.1"/>
    <property type="molecule type" value="Genomic_DNA"/>
</dbReference>
<evidence type="ECO:0000256" key="1">
    <source>
        <dbReference type="ARBA" id="ARBA00004141"/>
    </source>
</evidence>
<keyword evidence="2 5" id="KW-0812">Transmembrane</keyword>
<feature type="transmembrane region" description="Helical" evidence="5">
    <location>
        <begin position="41"/>
        <end position="63"/>
    </location>
</feature>
<evidence type="ECO:0000256" key="3">
    <source>
        <dbReference type="ARBA" id="ARBA00022989"/>
    </source>
</evidence>
<dbReference type="Proteomes" id="UP001258181">
    <property type="component" value="Unassembled WGS sequence"/>
</dbReference>
<evidence type="ECO:0000313" key="6">
    <source>
        <dbReference type="EMBL" id="MDR7072595.1"/>
    </source>
</evidence>
<proteinExistence type="predicted"/>
<dbReference type="InterPro" id="IPR007269">
    <property type="entry name" value="ICMT_MeTrfase"/>
</dbReference>
<dbReference type="GO" id="GO:0008168">
    <property type="term" value="F:methyltransferase activity"/>
    <property type="evidence" value="ECO:0007669"/>
    <property type="project" value="UniProtKB-KW"/>
</dbReference>
<dbReference type="PANTHER" id="PTHR43847">
    <property type="entry name" value="BLL3993 PROTEIN"/>
    <property type="match status" value="1"/>
</dbReference>
<keyword evidence="3 5" id="KW-1133">Transmembrane helix</keyword>
<organism evidence="6 7">
    <name type="scientific">Fictibacillus barbaricus</name>
    <dbReference type="NCBI Taxonomy" id="182136"/>
    <lineage>
        <taxon>Bacteria</taxon>
        <taxon>Bacillati</taxon>
        <taxon>Bacillota</taxon>
        <taxon>Bacilli</taxon>
        <taxon>Bacillales</taxon>
        <taxon>Fictibacillaceae</taxon>
        <taxon>Fictibacillus</taxon>
    </lineage>
</organism>
<evidence type="ECO:0000256" key="2">
    <source>
        <dbReference type="ARBA" id="ARBA00022692"/>
    </source>
</evidence>
<dbReference type="Gene3D" id="1.20.120.1630">
    <property type="match status" value="1"/>
</dbReference>
<dbReference type="PANTHER" id="PTHR43847:SF1">
    <property type="entry name" value="BLL3993 PROTEIN"/>
    <property type="match status" value="1"/>
</dbReference>
<dbReference type="GO" id="GO:0032259">
    <property type="term" value="P:methylation"/>
    <property type="evidence" value="ECO:0007669"/>
    <property type="project" value="UniProtKB-KW"/>
</dbReference>
<dbReference type="Pfam" id="PF04140">
    <property type="entry name" value="ICMT"/>
    <property type="match status" value="1"/>
</dbReference>
<feature type="transmembrane region" description="Helical" evidence="5">
    <location>
        <begin position="130"/>
        <end position="152"/>
    </location>
</feature>